<reference evidence="6 7" key="1">
    <citation type="submission" date="2017-06" db="EMBL/GenBank/DDBJ databases">
        <authorList>
            <consortium name="Pathogen Informatics"/>
        </authorList>
    </citation>
    <scope>NUCLEOTIDE SEQUENCE [LARGE SCALE GENOMIC DNA]</scope>
    <source>
        <strain evidence="6 7">NCTC12018</strain>
    </source>
</reference>
<evidence type="ECO:0000256" key="2">
    <source>
        <dbReference type="ARBA" id="ARBA00022112"/>
    </source>
</evidence>
<name>A0A239ZDK2_9FIRM</name>
<evidence type="ECO:0000256" key="5">
    <source>
        <dbReference type="PIRSR" id="PIRSR602678-1"/>
    </source>
</evidence>
<dbReference type="InterPro" id="IPR017221">
    <property type="entry name" value="DUF34/NIF3_bac"/>
</dbReference>
<dbReference type="PANTHER" id="PTHR13799:SF14">
    <property type="entry name" value="GTP CYCLOHYDROLASE 1 TYPE 2 HOMOLOG"/>
    <property type="match status" value="1"/>
</dbReference>
<evidence type="ECO:0000313" key="6">
    <source>
        <dbReference type="EMBL" id="SNV69212.1"/>
    </source>
</evidence>
<dbReference type="NCBIfam" id="TIGR00486">
    <property type="entry name" value="YbgI_SA1388"/>
    <property type="match status" value="1"/>
</dbReference>
<dbReference type="EMBL" id="LT906470">
    <property type="protein sequence ID" value="SNV69212.1"/>
    <property type="molecule type" value="Genomic_DNA"/>
</dbReference>
<protein>
    <recommendedName>
        <fullName evidence="2 4">GTP cyclohydrolase 1 type 2 homolog</fullName>
    </recommendedName>
</protein>
<dbReference type="PIRSF" id="PIRSF037489">
    <property type="entry name" value="UCP037489_NIF3_YqfO"/>
    <property type="match status" value="1"/>
</dbReference>
<dbReference type="Proteomes" id="UP000214973">
    <property type="component" value="Chromosome 1"/>
</dbReference>
<dbReference type="InterPro" id="IPR036069">
    <property type="entry name" value="DUF34/NIF3_sf"/>
</dbReference>
<feature type="binding site" evidence="5">
    <location>
        <position position="65"/>
    </location>
    <ligand>
        <name>a divalent metal cation</name>
        <dbReference type="ChEBI" id="CHEBI:60240"/>
        <label>1</label>
    </ligand>
</feature>
<feature type="binding site" evidence="5">
    <location>
        <position position="66"/>
    </location>
    <ligand>
        <name>a divalent metal cation</name>
        <dbReference type="ChEBI" id="CHEBI:60240"/>
        <label>1</label>
    </ligand>
</feature>
<dbReference type="Gene3D" id="3.40.1390.30">
    <property type="entry name" value="NIF3 (NGG1p interacting factor 3)-like"/>
    <property type="match status" value="1"/>
</dbReference>
<dbReference type="FunFam" id="3.40.1390.30:FF:000001">
    <property type="entry name" value="GTP cyclohydrolase 1 type 2"/>
    <property type="match status" value="1"/>
</dbReference>
<dbReference type="AlphaFoldDB" id="A0A239ZDK2"/>
<feature type="binding site" evidence="5">
    <location>
        <position position="331"/>
    </location>
    <ligand>
        <name>a divalent metal cation</name>
        <dbReference type="ChEBI" id="CHEBI:60240"/>
        <label>1</label>
    </ligand>
</feature>
<feature type="binding site" evidence="5">
    <location>
        <position position="104"/>
    </location>
    <ligand>
        <name>a divalent metal cation</name>
        <dbReference type="ChEBI" id="CHEBI:60240"/>
        <label>1</label>
    </ligand>
</feature>
<dbReference type="KEGG" id="vrm:44547418_01270"/>
<comment type="similarity">
    <text evidence="1 4">Belongs to the GTP cyclohydrolase I type 2/NIF3 family.</text>
</comment>
<dbReference type="PANTHER" id="PTHR13799">
    <property type="entry name" value="NGG1 INTERACTING FACTOR 3"/>
    <property type="match status" value="1"/>
</dbReference>
<dbReference type="Pfam" id="PF01784">
    <property type="entry name" value="DUF34_NIF3"/>
    <property type="match status" value="1"/>
</dbReference>
<evidence type="ECO:0000313" key="7">
    <source>
        <dbReference type="Proteomes" id="UP000214973"/>
    </source>
</evidence>
<dbReference type="InterPro" id="IPR015867">
    <property type="entry name" value="N-reg_PII/ATP_PRibTrfase_C"/>
</dbReference>
<dbReference type="GO" id="GO:0005737">
    <property type="term" value="C:cytoplasm"/>
    <property type="evidence" value="ECO:0007669"/>
    <property type="project" value="TreeGrafter"/>
</dbReference>
<gene>
    <name evidence="6" type="ORF">SAMEA44547418_01270</name>
</gene>
<keyword evidence="3 4" id="KW-0479">Metal-binding</keyword>
<proteinExistence type="inferred from homology"/>
<dbReference type="Gene3D" id="3.30.70.120">
    <property type="match status" value="1"/>
</dbReference>
<evidence type="ECO:0000256" key="4">
    <source>
        <dbReference type="PIRNR" id="PIRNR037489"/>
    </source>
</evidence>
<organism evidence="6 7">
    <name type="scientific">Veillonella rodentium</name>
    <dbReference type="NCBI Taxonomy" id="248315"/>
    <lineage>
        <taxon>Bacteria</taxon>
        <taxon>Bacillati</taxon>
        <taxon>Bacillota</taxon>
        <taxon>Negativicutes</taxon>
        <taxon>Veillonellales</taxon>
        <taxon>Veillonellaceae</taxon>
        <taxon>Veillonella</taxon>
    </lineage>
</organism>
<sequence>MTTVQHVIDVMERLAPRSYAASWDNVGLMVGNRKTVVKSILTTLDVTTEAIGYAVEHNCNLIVSHHPLIFKGLKQVSSDTALGRMIEMLITNQIAVYSAHTNLDIAPGGLNDMLAERLGLIDVQGFIKTGEDVLYKISTFVPEGAADAVRIAMGEAGAGRIGNYDYCSFSVNGEGRFRGNDQSHPVIGEAGTMTIVPEVQINAIVDATNFNAVLMAMKEAHPYEEVAYEVVSLAEPNGAIQYLGRIGRLPNALKMDTFREWVQEALPDANIRFCGVVPEKIQSVALCSGAGAEFIKDAARYKVDAYVTGDVKYHDAQLAKESGILVVDAGHFGTESIVAYGLREYLEASSLEVPVHAYGEQQDFFFL</sequence>
<feature type="binding site" evidence="5">
    <location>
        <position position="335"/>
    </location>
    <ligand>
        <name>a divalent metal cation</name>
        <dbReference type="ChEBI" id="CHEBI:60240"/>
        <label>1</label>
    </ligand>
</feature>
<dbReference type="GO" id="GO:0046872">
    <property type="term" value="F:metal ion binding"/>
    <property type="evidence" value="ECO:0007669"/>
    <property type="project" value="UniProtKB-UniRule"/>
</dbReference>
<evidence type="ECO:0000256" key="3">
    <source>
        <dbReference type="ARBA" id="ARBA00022723"/>
    </source>
</evidence>
<accession>A0A239ZDK2</accession>
<dbReference type="InterPro" id="IPR002678">
    <property type="entry name" value="DUF34/NIF3"/>
</dbReference>
<dbReference type="SUPFAM" id="SSF102705">
    <property type="entry name" value="NIF3 (NGG1p interacting factor 3)-like"/>
    <property type="match status" value="1"/>
</dbReference>
<keyword evidence="7" id="KW-1185">Reference proteome</keyword>
<dbReference type="RefSeq" id="WP_095066192.1">
    <property type="nucleotide sequence ID" value="NZ_LT906470.1"/>
</dbReference>
<evidence type="ECO:0000256" key="1">
    <source>
        <dbReference type="ARBA" id="ARBA00006964"/>
    </source>
</evidence>